<evidence type="ECO:0000256" key="9">
    <source>
        <dbReference type="ARBA" id="ARBA00023268"/>
    </source>
</evidence>
<dbReference type="InterPro" id="IPR011815">
    <property type="entry name" value="PBP_1c"/>
</dbReference>
<feature type="domain" description="Penicillin-binding protein transpeptidase" evidence="13">
    <location>
        <begin position="322"/>
        <end position="572"/>
    </location>
</feature>
<feature type="transmembrane region" description="Helical" evidence="12">
    <location>
        <begin position="35"/>
        <end position="56"/>
    </location>
</feature>
<feature type="domain" description="Penicillin-binding C-terminal" evidence="15">
    <location>
        <begin position="712"/>
        <end position="797"/>
    </location>
</feature>
<evidence type="ECO:0000256" key="2">
    <source>
        <dbReference type="ARBA" id="ARBA00007090"/>
    </source>
</evidence>
<dbReference type="EMBL" id="VCNI01000002">
    <property type="protein sequence ID" value="TMU55681.1"/>
    <property type="molecule type" value="Genomic_DNA"/>
</dbReference>
<organism evidence="16 17">
    <name type="scientific">Flagellimonas algicola</name>
    <dbReference type="NCBI Taxonomy" id="2583815"/>
    <lineage>
        <taxon>Bacteria</taxon>
        <taxon>Pseudomonadati</taxon>
        <taxon>Bacteroidota</taxon>
        <taxon>Flavobacteriia</taxon>
        <taxon>Flavobacteriales</taxon>
        <taxon>Flavobacteriaceae</taxon>
        <taxon>Flagellimonas</taxon>
    </lineage>
</organism>
<evidence type="ECO:0000259" key="13">
    <source>
        <dbReference type="Pfam" id="PF00905"/>
    </source>
</evidence>
<dbReference type="Pfam" id="PF00905">
    <property type="entry name" value="Transpeptidase"/>
    <property type="match status" value="1"/>
</dbReference>
<keyword evidence="7" id="KW-0808">Transferase</keyword>
<evidence type="ECO:0000259" key="14">
    <source>
        <dbReference type="Pfam" id="PF00912"/>
    </source>
</evidence>
<keyword evidence="12" id="KW-0472">Membrane</keyword>
<evidence type="ECO:0000256" key="1">
    <source>
        <dbReference type="ARBA" id="ARBA00004752"/>
    </source>
</evidence>
<dbReference type="InterPro" id="IPR001264">
    <property type="entry name" value="Glyco_trans_51"/>
</dbReference>
<dbReference type="EC" id="2.4.99.28" evidence="10"/>
<keyword evidence="12" id="KW-0812">Transmembrane</keyword>
<sequence length="808" mass="91364">MPETRGNGSRWYNNLKHRMIYLTSIYNRLALKHKIGLGSFLILFIVWLFCLPKLLFNDPTSTVVLSSDQVLVGARIAEDCQWRFPELDSVPYRFKQSVLCFEDEYFYQHPGFNPVSIFKAIQHNLTKDSQRGGSTITQQVIRLSRKNKSRTYWEKGIELFMATRLELRHSKEDILRLYASHTPYGGNVVGLETAAWRYFGIPAHELSWGQSATLAVLPNAPSLIFPGRNEQTLRNKRNRLLKKMWAKNVIDQTTYELAIAEPLPQKPMPLPNIAPHLTERIKKEHPGKSITTSLDRQLQTQVNRLAAQHYQRLKSNEIHNLAILVLDVETRKVLAYVGNSPASAEHGNYVDIITKNRSTGSTLKPFLFTSLLHEGQLLPNSLVNDIPTVINGYNPKNFNKKHAGVVPASWALSRSLNVPAVRLLRQFGLQKFHNKIQKMQMKSLDKPAEYYGLSLILGGAESSLWDVTKSYASVASTLNYFVSNSSTYRSNEFSEPSYLMNQEIDFGEEQFDAPVFSAGAVYHTFKSLREVNRPEGDENWQFFDAAQPIAWKTGTSFGFKDAWAVGVTPKYAIGVWAGNADGEGRPGLVGILAAAPILFDVLGTLPHSGWFQEPYDDLIALETCTKSGQRASVFCEDTQELQLPANGFKSSTCPYHHQIFLDAQENYRVTSSCYPLEDMVQKSWFSLPTVVEYYYADTNPNYKSLPPYLSGCGSEEQQLMEFIHPKLNEEILIPKDLGISQKDVVFKLAHQQEDSTVHWYLDETYVNTTTSFHELILPVKPGAYTLTAVDNNGNRIQQPIQVELASGP</sequence>
<evidence type="ECO:0000256" key="6">
    <source>
        <dbReference type="ARBA" id="ARBA00022676"/>
    </source>
</evidence>
<reference evidence="16 17" key="1">
    <citation type="submission" date="2019-05" db="EMBL/GenBank/DDBJ databases">
        <title>Flagellimonas sp. AsT0115, sp. nov., isolated from a marine red algae, Asparagopsis taxiformis.</title>
        <authorList>
            <person name="Kim J."/>
            <person name="Jeong S.E."/>
            <person name="Jeon C.O."/>
        </authorList>
    </citation>
    <scope>NUCLEOTIDE SEQUENCE [LARGE SCALE GENOMIC DNA]</scope>
    <source>
        <strain evidence="16 17">AsT0115</strain>
    </source>
</reference>
<comment type="similarity">
    <text evidence="2">In the C-terminal section; belongs to the transpeptidase family.</text>
</comment>
<dbReference type="InterPro" id="IPR012338">
    <property type="entry name" value="Beta-lactam/transpept-like"/>
</dbReference>
<keyword evidence="6" id="KW-0328">Glycosyltransferase</keyword>
<accession>A0ABY2WMC7</accession>
<name>A0ABY2WMC7_9FLAO</name>
<keyword evidence="9" id="KW-0511">Multifunctional enzyme</keyword>
<evidence type="ECO:0000256" key="11">
    <source>
        <dbReference type="ARBA" id="ARBA00049902"/>
    </source>
</evidence>
<evidence type="ECO:0000259" key="15">
    <source>
        <dbReference type="Pfam" id="PF06832"/>
    </source>
</evidence>
<gene>
    <name evidence="16" type="primary">pbpC</name>
    <name evidence="16" type="ORF">FGG15_16085</name>
</gene>
<keyword evidence="8" id="KW-0378">Hydrolase</keyword>
<dbReference type="PANTHER" id="PTHR32282:SF15">
    <property type="entry name" value="PENICILLIN-BINDING PROTEIN 1C"/>
    <property type="match status" value="1"/>
</dbReference>
<dbReference type="InterPro" id="IPR023346">
    <property type="entry name" value="Lysozyme-like_dom_sf"/>
</dbReference>
<dbReference type="PANTHER" id="PTHR32282">
    <property type="entry name" value="BINDING PROTEIN TRANSPEPTIDASE, PUTATIVE-RELATED"/>
    <property type="match status" value="1"/>
</dbReference>
<protein>
    <recommendedName>
        <fullName evidence="10">peptidoglycan glycosyltransferase</fullName>
        <ecNumber evidence="10">2.4.99.28</ecNumber>
    </recommendedName>
</protein>
<keyword evidence="17" id="KW-1185">Reference proteome</keyword>
<evidence type="ECO:0000256" key="10">
    <source>
        <dbReference type="ARBA" id="ARBA00044770"/>
    </source>
</evidence>
<comment type="similarity">
    <text evidence="3">In the N-terminal section; belongs to the glycosyltransferase 51 family.</text>
</comment>
<evidence type="ECO:0000256" key="8">
    <source>
        <dbReference type="ARBA" id="ARBA00022801"/>
    </source>
</evidence>
<dbReference type="InterPro" id="IPR009647">
    <property type="entry name" value="PBP_C"/>
</dbReference>
<evidence type="ECO:0000256" key="4">
    <source>
        <dbReference type="ARBA" id="ARBA00022645"/>
    </source>
</evidence>
<dbReference type="Proteomes" id="UP000751614">
    <property type="component" value="Unassembled WGS sequence"/>
</dbReference>
<dbReference type="Gene3D" id="1.10.3810.10">
    <property type="entry name" value="Biosynthetic peptidoglycan transglycosylase-like"/>
    <property type="match status" value="1"/>
</dbReference>
<keyword evidence="5" id="KW-0645">Protease</keyword>
<dbReference type="SUPFAM" id="SSF56601">
    <property type="entry name" value="beta-lactamase/transpeptidase-like"/>
    <property type="match status" value="1"/>
</dbReference>
<dbReference type="Gene3D" id="3.40.710.10">
    <property type="entry name" value="DD-peptidase/beta-lactamase superfamily"/>
    <property type="match status" value="1"/>
</dbReference>
<dbReference type="Pfam" id="PF06832">
    <property type="entry name" value="BiPBP_C"/>
    <property type="match status" value="1"/>
</dbReference>
<feature type="domain" description="Glycosyl transferase family 51" evidence="14">
    <location>
        <begin position="83"/>
        <end position="244"/>
    </location>
</feature>
<comment type="pathway">
    <text evidence="1">Cell wall biogenesis; peptidoglycan biosynthesis.</text>
</comment>
<dbReference type="NCBIfam" id="TIGR02073">
    <property type="entry name" value="PBP_1c"/>
    <property type="match status" value="1"/>
</dbReference>
<evidence type="ECO:0000313" key="16">
    <source>
        <dbReference type="EMBL" id="TMU55681.1"/>
    </source>
</evidence>
<keyword evidence="12" id="KW-1133">Transmembrane helix</keyword>
<evidence type="ECO:0000313" key="17">
    <source>
        <dbReference type="Proteomes" id="UP000751614"/>
    </source>
</evidence>
<dbReference type="InterPro" id="IPR050396">
    <property type="entry name" value="Glycosyltr_51/Transpeptidase"/>
</dbReference>
<comment type="caution">
    <text evidence="16">The sequence shown here is derived from an EMBL/GenBank/DDBJ whole genome shotgun (WGS) entry which is preliminary data.</text>
</comment>
<dbReference type="SUPFAM" id="SSF53955">
    <property type="entry name" value="Lysozyme-like"/>
    <property type="match status" value="1"/>
</dbReference>
<keyword evidence="4" id="KW-0121">Carboxypeptidase</keyword>
<evidence type="ECO:0000256" key="3">
    <source>
        <dbReference type="ARBA" id="ARBA00007739"/>
    </source>
</evidence>
<comment type="catalytic activity">
    <reaction evidence="11">
        <text>[GlcNAc-(1-&gt;4)-Mur2Ac(oyl-L-Ala-gamma-D-Glu-L-Lys-D-Ala-D-Ala)](n)-di-trans,octa-cis-undecaprenyl diphosphate + beta-D-GlcNAc-(1-&gt;4)-Mur2Ac(oyl-L-Ala-gamma-D-Glu-L-Lys-D-Ala-D-Ala)-di-trans,octa-cis-undecaprenyl diphosphate = [GlcNAc-(1-&gt;4)-Mur2Ac(oyl-L-Ala-gamma-D-Glu-L-Lys-D-Ala-D-Ala)](n+1)-di-trans,octa-cis-undecaprenyl diphosphate + di-trans,octa-cis-undecaprenyl diphosphate + H(+)</text>
        <dbReference type="Rhea" id="RHEA:23708"/>
        <dbReference type="Rhea" id="RHEA-COMP:9602"/>
        <dbReference type="Rhea" id="RHEA-COMP:9603"/>
        <dbReference type="ChEBI" id="CHEBI:15378"/>
        <dbReference type="ChEBI" id="CHEBI:58405"/>
        <dbReference type="ChEBI" id="CHEBI:60033"/>
        <dbReference type="ChEBI" id="CHEBI:78435"/>
        <dbReference type="EC" id="2.4.99.28"/>
    </reaction>
</comment>
<dbReference type="InterPro" id="IPR036950">
    <property type="entry name" value="PBP_transglycosylase"/>
</dbReference>
<evidence type="ECO:0000256" key="7">
    <source>
        <dbReference type="ARBA" id="ARBA00022679"/>
    </source>
</evidence>
<evidence type="ECO:0000256" key="12">
    <source>
        <dbReference type="SAM" id="Phobius"/>
    </source>
</evidence>
<dbReference type="InterPro" id="IPR001460">
    <property type="entry name" value="PCN-bd_Tpept"/>
</dbReference>
<proteinExistence type="inferred from homology"/>
<evidence type="ECO:0000256" key="5">
    <source>
        <dbReference type="ARBA" id="ARBA00022670"/>
    </source>
</evidence>
<dbReference type="Pfam" id="PF00912">
    <property type="entry name" value="Transgly"/>
    <property type="match status" value="1"/>
</dbReference>